<proteinExistence type="predicted"/>
<evidence type="ECO:0000313" key="2">
    <source>
        <dbReference type="Proteomes" id="UP000018861"/>
    </source>
</evidence>
<reference evidence="1 2" key="1">
    <citation type="journal article" date="2014" name="Genome Announc.">
        <title>Draft Genome Sequences of Three Strains of Bacteroides pyogenes Isolated from a Cat and Swine.</title>
        <authorList>
            <person name="Sakamoto M."/>
            <person name="Oshima K."/>
            <person name="Suda W."/>
            <person name="Kitamura K."/>
            <person name="Iida T."/>
            <person name="Hattori M."/>
            <person name="Ohkuma M."/>
        </authorList>
    </citation>
    <scope>NUCLEOTIDE SEQUENCE [LARGE SCALE GENOMIC DNA]</scope>
    <source>
        <strain evidence="1 2">JCM 6292</strain>
    </source>
</reference>
<accession>W4PBN2</accession>
<organism evidence="1 2">
    <name type="scientific">Bacteroides pyogenes JCM 6292</name>
    <dbReference type="NCBI Taxonomy" id="1235809"/>
    <lineage>
        <taxon>Bacteria</taxon>
        <taxon>Pseudomonadati</taxon>
        <taxon>Bacteroidota</taxon>
        <taxon>Bacteroidia</taxon>
        <taxon>Bacteroidales</taxon>
        <taxon>Bacteroidaceae</taxon>
        <taxon>Bacteroides</taxon>
    </lineage>
</organism>
<name>W4PBN2_9BACE</name>
<dbReference type="EMBL" id="BAIQ01000066">
    <property type="protein sequence ID" value="GAE17177.1"/>
    <property type="molecule type" value="Genomic_DNA"/>
</dbReference>
<sequence>MFFADLSIKSEKELSDRNLFKAYGEFFLSFLLQAFFISNLSLEESFSDSNDGLSLTMTMNSEIFDRSLTGGM</sequence>
<dbReference type="Proteomes" id="UP000018861">
    <property type="component" value="Unassembled WGS sequence"/>
</dbReference>
<evidence type="ECO:0000313" key="1">
    <source>
        <dbReference type="EMBL" id="GAE17177.1"/>
    </source>
</evidence>
<comment type="caution">
    <text evidence="1">The sequence shown here is derived from an EMBL/GenBank/DDBJ whole genome shotgun (WGS) entry which is preliminary data.</text>
</comment>
<gene>
    <name evidence="1" type="ORF">JCM6292_3743</name>
</gene>
<protein>
    <submittedName>
        <fullName evidence="1">Uncharacterized protein</fullName>
    </submittedName>
</protein>
<dbReference type="AlphaFoldDB" id="W4PBN2"/>